<dbReference type="InterPro" id="IPR036415">
    <property type="entry name" value="Lamin_tail_dom_sf"/>
</dbReference>
<dbReference type="EMBL" id="MHMQ01000015">
    <property type="protein sequence ID" value="OGZ30661.1"/>
    <property type="molecule type" value="Genomic_DNA"/>
</dbReference>
<reference evidence="3 4" key="1">
    <citation type="journal article" date="2016" name="Nat. Commun.">
        <title>Thousands of microbial genomes shed light on interconnected biogeochemical processes in an aquifer system.</title>
        <authorList>
            <person name="Anantharaman K."/>
            <person name="Brown C.T."/>
            <person name="Hug L.A."/>
            <person name="Sharon I."/>
            <person name="Castelle C.J."/>
            <person name="Probst A.J."/>
            <person name="Thomas B.C."/>
            <person name="Singh A."/>
            <person name="Wilkins M.J."/>
            <person name="Karaoz U."/>
            <person name="Brodie E.L."/>
            <person name="Williams K.H."/>
            <person name="Hubbard S.S."/>
            <person name="Banfield J.F."/>
        </authorList>
    </citation>
    <scope>NUCLEOTIDE SEQUENCE [LARGE SCALE GENOMIC DNA]</scope>
</reference>
<organism evidence="3 4">
    <name type="scientific">Candidatus Niyogibacteria bacterium RIFCSPLOWO2_01_FULL_45_48</name>
    <dbReference type="NCBI Taxonomy" id="1801724"/>
    <lineage>
        <taxon>Bacteria</taxon>
        <taxon>Candidatus Niyogiibacteriota</taxon>
    </lineage>
</organism>
<dbReference type="PROSITE" id="PS51841">
    <property type="entry name" value="LTD"/>
    <property type="match status" value="1"/>
</dbReference>
<dbReference type="InterPro" id="IPR013783">
    <property type="entry name" value="Ig-like_fold"/>
</dbReference>
<feature type="non-terminal residue" evidence="3">
    <location>
        <position position="1316"/>
    </location>
</feature>
<dbReference type="Gene3D" id="2.60.40.1260">
    <property type="entry name" value="Lamin Tail domain"/>
    <property type="match status" value="1"/>
</dbReference>
<dbReference type="InterPro" id="IPR001322">
    <property type="entry name" value="Lamin_tail_dom"/>
</dbReference>
<gene>
    <name evidence="3" type="ORF">A2931_01965</name>
</gene>
<sequence length="1316" mass="140845">MENNRHVNKIAALIITAAIFLLGPFFVFAYSTATHSALTDETIVFFNSYFDNSPLGGGEKILLKQGSVNEDDGVRALHHFYDPIYNRGLVLFGDDFGGGGNLAGVAANFKLEYSSSKSWAGSSIMQASIDSLTAGTVRDYFSSDIDFSWERAIYEYAWGDKDRGLEALGHVLHLIQDASVPDHTRNDPHPPYFDELFNQASPYEGWTKKFDDQNIDLVSKLDKERPVILNSLDEYFDNLATYSNNNFFSKDTTPDKDATYSSPQDGLVMEEKLSSGDIATFVLSQGTDKHKLAKIKADIITDTKIYFLEDLDNLILTDYWSRLSKQAVLHGAGVIKLFFDEVEKEKETKVLYNKNRSWFQKAFDATKNTIFNVASVFYGSSVTLEDLDSPEDDLATPPPSGQAAAVVEIRSPEGEEGTESAEGEVVRGDEAILELVPEAVLPSEPDSGIRDRFGLVALPSGGGAIGGGGSPSASAQDTTPPAPPVVTTPADFSSAFKESTVTFSGTAEAGSVISQNITGDATTTSTTGVWSLELSLGQGSTTIQFFASDSSGNISAPLEITIFVDSIAPDLNFDIAECGNSLTAGCLSTSTTATLVWSSSAVDIAGYELGCSLAETVCAGFPKTFSATSSVQISEALNDYASYIFTLKIFDNTGNEAQVSKNIETASRPVVINEIAWMGTASSSVSLPADEWIELYNNTSQEINMNGWILRAEDNTPYVILAGPSIPAKGYYLLERTDDNTISDISTDQIYGNDGASWALNNSGERLFLERVFESATTTVDEVIKCNNWCGKGDNTSKQTMERIDPRVSGAETSNWGTAFGKWPEELVLLNGKSADGSAIKGTPKAKNSVTHLIARGNLSGDKTLTKENSPYVVPREGLNILAGVTLTINPGSVIKVIGSNDPRIIVGGTIKSNGEDDDPIVFTSFADDEYGDDTNKDGICNPQDASSTAACPVPGSWMQILVNSTSQNSSFINTIIRYGGAWSSNTDMRSMVAVDGASVTFDKVTIEYSKKHGLYLKNSSGAVSDSIFRYDRVKFPYYMEQPSSDSDAAGLLVGGGAPEINNNTFQGFRYGFSGSTAGASISGNIFNNNAVSAIQADNAVGYFSNNSGSGNGLNGIVIGNSYNISSVGATTTLGANPLPYIIKGEANVTGGSVLVFEPNVVVKGHNSNAGNTGRLVIKKDGKIYFDGSSPSDLIFTSTEDNSVGGNVFGTSTLPADGSWYGIEVKKGGVFAMRGFTLRYAGGLITQQSSIDKAGLRIEEGSGFMANAVFENNFRYGLGLQKVDFFSISSSVFRNHTQKETNVSAATAISVFKSNL</sequence>
<dbReference type="SUPFAM" id="SSF74853">
    <property type="entry name" value="Lamin A/C globular tail domain"/>
    <property type="match status" value="1"/>
</dbReference>
<evidence type="ECO:0000313" key="3">
    <source>
        <dbReference type="EMBL" id="OGZ30661.1"/>
    </source>
</evidence>
<evidence type="ECO:0000256" key="1">
    <source>
        <dbReference type="SAM" id="MobiDB-lite"/>
    </source>
</evidence>
<feature type="domain" description="LTD" evidence="2">
    <location>
        <begin position="652"/>
        <end position="852"/>
    </location>
</feature>
<dbReference type="Gene3D" id="2.60.40.10">
    <property type="entry name" value="Immunoglobulins"/>
    <property type="match status" value="1"/>
</dbReference>
<proteinExistence type="predicted"/>
<dbReference type="Gene3D" id="1.10.575.10">
    <property type="entry name" value="P1 Nuclease"/>
    <property type="match status" value="1"/>
</dbReference>
<protein>
    <recommendedName>
        <fullName evidence="2">LTD domain-containing protein</fullName>
    </recommendedName>
</protein>
<accession>A0A1G2EZ75</accession>
<dbReference type="SUPFAM" id="SSF51126">
    <property type="entry name" value="Pectin lyase-like"/>
    <property type="match status" value="1"/>
</dbReference>
<dbReference type="GO" id="GO:0016788">
    <property type="term" value="F:hydrolase activity, acting on ester bonds"/>
    <property type="evidence" value="ECO:0007669"/>
    <property type="project" value="InterPro"/>
</dbReference>
<comment type="caution">
    <text evidence="3">The sequence shown here is derived from an EMBL/GenBank/DDBJ whole genome shotgun (WGS) entry which is preliminary data.</text>
</comment>
<dbReference type="Pfam" id="PF00932">
    <property type="entry name" value="LTD"/>
    <property type="match status" value="1"/>
</dbReference>
<evidence type="ECO:0000313" key="4">
    <source>
        <dbReference type="Proteomes" id="UP000177486"/>
    </source>
</evidence>
<evidence type="ECO:0000259" key="2">
    <source>
        <dbReference type="PROSITE" id="PS51841"/>
    </source>
</evidence>
<dbReference type="SUPFAM" id="SSF48537">
    <property type="entry name" value="Phospholipase C/P1 nuclease"/>
    <property type="match status" value="1"/>
</dbReference>
<dbReference type="InterPro" id="IPR011050">
    <property type="entry name" value="Pectin_lyase_fold/virulence"/>
</dbReference>
<dbReference type="InterPro" id="IPR008947">
    <property type="entry name" value="PLipase_C/P1_nuclease_dom_sf"/>
</dbReference>
<dbReference type="Proteomes" id="UP000177486">
    <property type="component" value="Unassembled WGS sequence"/>
</dbReference>
<feature type="region of interest" description="Disordered" evidence="1">
    <location>
        <begin position="464"/>
        <end position="484"/>
    </location>
</feature>
<name>A0A1G2EZ75_9BACT</name>